<dbReference type="Proteomes" id="UP000283841">
    <property type="component" value="Unassembled WGS sequence"/>
</dbReference>
<dbReference type="GeneID" id="39600266"/>
<dbReference type="EMBL" id="RCNU01000008">
    <property type="protein sequence ID" value="RWQ94096.1"/>
    <property type="molecule type" value="Genomic_DNA"/>
</dbReference>
<sequence length="70" mass="8306">MIAYLRVSHEALFVIIMLTNRSHSCLFSISGLCALRHYQHITDLRKIMHFRTKFRLPENFQNDECRVLAV</sequence>
<protein>
    <submittedName>
        <fullName evidence="1">Uncharacterized protein</fullName>
    </submittedName>
</protein>
<proteinExistence type="predicted"/>
<evidence type="ECO:0000313" key="2">
    <source>
        <dbReference type="Proteomes" id="UP000283841"/>
    </source>
</evidence>
<gene>
    <name evidence="1" type="ORF">C8Q69DRAFT_472639</name>
</gene>
<dbReference type="AlphaFoldDB" id="A0A443HQK1"/>
<evidence type="ECO:0000313" key="1">
    <source>
        <dbReference type="EMBL" id="RWQ94096.1"/>
    </source>
</evidence>
<organism evidence="1 2">
    <name type="scientific">Byssochlamys spectabilis</name>
    <name type="common">Paecilomyces variotii</name>
    <dbReference type="NCBI Taxonomy" id="264951"/>
    <lineage>
        <taxon>Eukaryota</taxon>
        <taxon>Fungi</taxon>
        <taxon>Dikarya</taxon>
        <taxon>Ascomycota</taxon>
        <taxon>Pezizomycotina</taxon>
        <taxon>Eurotiomycetes</taxon>
        <taxon>Eurotiomycetidae</taxon>
        <taxon>Eurotiales</taxon>
        <taxon>Thermoascaceae</taxon>
        <taxon>Paecilomyces</taxon>
    </lineage>
</organism>
<dbReference type="RefSeq" id="XP_028483741.1">
    <property type="nucleotide sequence ID" value="XM_028630989.1"/>
</dbReference>
<comment type="caution">
    <text evidence="1">The sequence shown here is derived from an EMBL/GenBank/DDBJ whole genome shotgun (WGS) entry which is preliminary data.</text>
</comment>
<dbReference type="VEuPathDB" id="FungiDB:C8Q69DRAFT_472639"/>
<keyword evidence="2" id="KW-1185">Reference proteome</keyword>
<name>A0A443HQK1_BYSSP</name>
<reference evidence="1 2" key="1">
    <citation type="journal article" date="2018" name="Front. Microbiol.">
        <title>Genomic and genetic insights into a cosmopolitan fungus, Paecilomyces variotii (Eurotiales).</title>
        <authorList>
            <person name="Urquhart A.S."/>
            <person name="Mondo S.J."/>
            <person name="Makela M.R."/>
            <person name="Hane J.K."/>
            <person name="Wiebenga A."/>
            <person name="He G."/>
            <person name="Mihaltcheva S."/>
            <person name="Pangilinan J."/>
            <person name="Lipzen A."/>
            <person name="Barry K."/>
            <person name="de Vries R.P."/>
            <person name="Grigoriev I.V."/>
            <person name="Idnurm A."/>
        </authorList>
    </citation>
    <scope>NUCLEOTIDE SEQUENCE [LARGE SCALE GENOMIC DNA]</scope>
    <source>
        <strain evidence="1 2">CBS 101075</strain>
    </source>
</reference>
<accession>A0A443HQK1</accession>